<dbReference type="InterPro" id="IPR011047">
    <property type="entry name" value="Quinoprotein_ADH-like_sf"/>
</dbReference>
<gene>
    <name evidence="3" type="ORF">SO694_0019608</name>
</gene>
<dbReference type="PROSITE" id="PS50294">
    <property type="entry name" value="WD_REPEATS_REGION"/>
    <property type="match status" value="1"/>
</dbReference>
<dbReference type="PROSITE" id="PS50082">
    <property type="entry name" value="WD_REPEATS_2"/>
    <property type="match status" value="1"/>
</dbReference>
<dbReference type="SUPFAM" id="SSF50998">
    <property type="entry name" value="Quinoprotein alcohol dehydrogenase-like"/>
    <property type="match status" value="1"/>
</dbReference>
<dbReference type="InterPro" id="IPR015943">
    <property type="entry name" value="WD40/YVTN_repeat-like_dom_sf"/>
</dbReference>
<dbReference type="Gene3D" id="2.130.10.10">
    <property type="entry name" value="YVTN repeat-like/Quinoprotein amine dehydrogenase"/>
    <property type="match status" value="1"/>
</dbReference>
<evidence type="ECO:0000313" key="4">
    <source>
        <dbReference type="Proteomes" id="UP001363151"/>
    </source>
</evidence>
<name>A0ABR1FNZ2_AURAN</name>
<dbReference type="InterPro" id="IPR001680">
    <property type="entry name" value="WD40_rpt"/>
</dbReference>
<dbReference type="EMBL" id="JBBJCI010000323">
    <property type="protein sequence ID" value="KAK7234458.1"/>
    <property type="molecule type" value="Genomic_DNA"/>
</dbReference>
<evidence type="ECO:0000313" key="3">
    <source>
        <dbReference type="EMBL" id="KAK7234458.1"/>
    </source>
</evidence>
<organism evidence="3 4">
    <name type="scientific">Aureococcus anophagefferens</name>
    <name type="common">Harmful bloom alga</name>
    <dbReference type="NCBI Taxonomy" id="44056"/>
    <lineage>
        <taxon>Eukaryota</taxon>
        <taxon>Sar</taxon>
        <taxon>Stramenopiles</taxon>
        <taxon>Ochrophyta</taxon>
        <taxon>Pelagophyceae</taxon>
        <taxon>Pelagomonadales</taxon>
        <taxon>Pelagomonadaceae</taxon>
        <taxon>Aureococcus</taxon>
    </lineage>
</organism>
<accession>A0ABR1FNZ2</accession>
<dbReference type="Proteomes" id="UP001363151">
    <property type="component" value="Unassembled WGS sequence"/>
</dbReference>
<comment type="caution">
    <text evidence="3">The sequence shown here is derived from an EMBL/GenBank/DDBJ whole genome shotgun (WGS) entry which is preliminary data.</text>
</comment>
<evidence type="ECO:0000256" key="1">
    <source>
        <dbReference type="PROSITE-ProRule" id="PRU00221"/>
    </source>
</evidence>
<reference evidence="3 4" key="1">
    <citation type="submission" date="2024-03" db="EMBL/GenBank/DDBJ databases">
        <title>Aureococcus anophagefferens CCMP1851 and Kratosvirus quantuckense: Draft genome of a second virus-susceptible host strain in the model system.</title>
        <authorList>
            <person name="Chase E."/>
            <person name="Truchon A.R."/>
            <person name="Schepens W."/>
            <person name="Wilhelm S.W."/>
        </authorList>
    </citation>
    <scope>NUCLEOTIDE SEQUENCE [LARGE SCALE GENOMIC DNA]</scope>
    <source>
        <strain evidence="3 4">CCMP1851</strain>
    </source>
</reference>
<feature type="compositionally biased region" description="Basic and acidic residues" evidence="2">
    <location>
        <begin position="68"/>
        <end position="77"/>
    </location>
</feature>
<evidence type="ECO:0008006" key="5">
    <source>
        <dbReference type="Google" id="ProtNLM"/>
    </source>
</evidence>
<dbReference type="Pfam" id="PF00400">
    <property type="entry name" value="WD40"/>
    <property type="match status" value="1"/>
</dbReference>
<evidence type="ECO:0000256" key="2">
    <source>
        <dbReference type="SAM" id="MobiDB-lite"/>
    </source>
</evidence>
<keyword evidence="4" id="KW-1185">Reference proteome</keyword>
<feature type="region of interest" description="Disordered" evidence="2">
    <location>
        <begin position="68"/>
        <end position="95"/>
    </location>
</feature>
<feature type="repeat" description="WD" evidence="1">
    <location>
        <begin position="147"/>
        <end position="172"/>
    </location>
</feature>
<keyword evidence="1" id="KW-0853">WD repeat</keyword>
<sequence>MPFTVVDLSKLAELATLAGHSFDRGQGVGREFLGRLELAEDTGFDEERAKFDRLETAADDVVASCADKGGDGVREVPDEAPGAALQREEDSSVAERLAVGDGAGDVAAAETVEQASPAAAVQKVNGVAVFPDGRRVVSGSYDSAVKVTSVAVFPDGQRVISGSADKTAKLWG</sequence>
<protein>
    <recommendedName>
        <fullName evidence="5">Pre-mRNA-processing factor 19</fullName>
    </recommendedName>
</protein>
<proteinExistence type="predicted"/>
<dbReference type="SMART" id="SM00320">
    <property type="entry name" value="WD40"/>
    <property type="match status" value="1"/>
</dbReference>